<organism evidence="1 2">
    <name type="scientific">Streptomyces paludis</name>
    <dbReference type="NCBI Taxonomy" id="2282738"/>
    <lineage>
        <taxon>Bacteria</taxon>
        <taxon>Bacillati</taxon>
        <taxon>Actinomycetota</taxon>
        <taxon>Actinomycetes</taxon>
        <taxon>Kitasatosporales</taxon>
        <taxon>Streptomycetaceae</taxon>
        <taxon>Streptomyces</taxon>
    </lineage>
</organism>
<evidence type="ECO:0000313" key="2">
    <source>
        <dbReference type="Proteomes" id="UP000253868"/>
    </source>
</evidence>
<gene>
    <name evidence="1" type="ORF">DVK44_25040</name>
</gene>
<protein>
    <recommendedName>
        <fullName evidence="3">DUF11 domain-containing protein</fullName>
    </recommendedName>
</protein>
<dbReference type="OrthoDB" id="4218847at2"/>
<dbReference type="EMBL" id="CP031194">
    <property type="protein sequence ID" value="AXG80391.1"/>
    <property type="molecule type" value="Genomic_DNA"/>
</dbReference>
<evidence type="ECO:0000313" key="1">
    <source>
        <dbReference type="EMBL" id="AXG80391.1"/>
    </source>
</evidence>
<dbReference type="AlphaFoldDB" id="A0A345HUL7"/>
<dbReference type="Proteomes" id="UP000253868">
    <property type="component" value="Chromosome"/>
</dbReference>
<reference evidence="2" key="1">
    <citation type="submission" date="2018-07" db="EMBL/GenBank/DDBJ databases">
        <authorList>
            <person name="Zhao J."/>
        </authorList>
    </citation>
    <scope>NUCLEOTIDE SEQUENCE [LARGE SCALE GENOMIC DNA]</scope>
    <source>
        <strain evidence="2">GSSD-12</strain>
    </source>
</reference>
<accession>A0A345HUL7</accession>
<dbReference type="KEGG" id="spad:DVK44_25040"/>
<sequence length="501" mass="52307">MMIVVRYTIINGESLLKPHRPHHAFRNGRGSRMPRISRLLTPLLAVSALLAAGAGPAYAGDEDTDRIWIDAPYELSLPGPAADGTVPAKTLNIGVYHDNERVEVPGGTLTVDVTDLAAVADITWPANCAEKVSGTGGDRKVVGECAFAETPLTPTVPAARVTLRARAGAANGTAGTVNYTARAGEFSTSWAETTVTVVDGPELGVGQLRERTGLVAGADIELPLVVTNHGNKPTGRTLLWLYASKGLDFATRYGNCEYADSSPTGDSVAGRAVCVLDEPLAAGGVYALDAGRLTSKSFMMYDRFDYWVEPYSAEALAEARAMWTFVRGTGAPLAARALPGQTPGAETPSAYGSASLKAVNTADLRLTGSAVSGAAGETVTASVTVTNDGPAWISSLYAGEPMTVVVNIPEGATVTQKPDSCSAQNAAGEWQRPQLGAPRYACATPTYLDNSGSLSFSFSLRIDRVVPGATGSAVTLNENPDLRISAFDPDLSNNETAIVVN</sequence>
<proteinExistence type="predicted"/>
<keyword evidence="2" id="KW-1185">Reference proteome</keyword>
<name>A0A345HUL7_9ACTN</name>
<evidence type="ECO:0008006" key="3">
    <source>
        <dbReference type="Google" id="ProtNLM"/>
    </source>
</evidence>